<dbReference type="OrthoDB" id="6093210at2759"/>
<protein>
    <submittedName>
        <fullName evidence="1">Uncharacterized protein</fullName>
    </submittedName>
</protein>
<evidence type="ECO:0000313" key="1">
    <source>
        <dbReference type="EMBL" id="CAC5376378.1"/>
    </source>
</evidence>
<accession>A0A6J8B2B1</accession>
<dbReference type="Proteomes" id="UP000507470">
    <property type="component" value="Unassembled WGS sequence"/>
</dbReference>
<dbReference type="InterPro" id="IPR011042">
    <property type="entry name" value="6-blade_b-propeller_TolB-like"/>
</dbReference>
<organism evidence="1 2">
    <name type="scientific">Mytilus coruscus</name>
    <name type="common">Sea mussel</name>
    <dbReference type="NCBI Taxonomy" id="42192"/>
    <lineage>
        <taxon>Eukaryota</taxon>
        <taxon>Metazoa</taxon>
        <taxon>Spiralia</taxon>
        <taxon>Lophotrochozoa</taxon>
        <taxon>Mollusca</taxon>
        <taxon>Bivalvia</taxon>
        <taxon>Autobranchia</taxon>
        <taxon>Pteriomorphia</taxon>
        <taxon>Mytilida</taxon>
        <taxon>Mytiloidea</taxon>
        <taxon>Mytilidae</taxon>
        <taxon>Mytilinae</taxon>
        <taxon>Mytilus</taxon>
    </lineage>
</organism>
<gene>
    <name evidence="1" type="ORF">MCOR_13041</name>
</gene>
<evidence type="ECO:0000313" key="2">
    <source>
        <dbReference type="Proteomes" id="UP000507470"/>
    </source>
</evidence>
<dbReference type="SUPFAM" id="SSF101898">
    <property type="entry name" value="NHL repeat"/>
    <property type="match status" value="1"/>
</dbReference>
<keyword evidence="2" id="KW-1185">Reference proteome</keyword>
<dbReference type="Gene3D" id="2.120.10.30">
    <property type="entry name" value="TolB, C-terminal domain"/>
    <property type="match status" value="1"/>
</dbReference>
<name>A0A6J8B2B1_MYTCO</name>
<proteinExistence type="predicted"/>
<dbReference type="AlphaFoldDB" id="A0A6J8B2B1"/>
<reference evidence="1 2" key="1">
    <citation type="submission" date="2020-06" db="EMBL/GenBank/DDBJ databases">
        <authorList>
            <person name="Li R."/>
            <person name="Bekaert M."/>
        </authorList>
    </citation>
    <scope>NUCLEOTIDE SEQUENCE [LARGE SCALE GENOMIC DNA]</scope>
    <source>
        <strain evidence="2">wild</strain>
    </source>
</reference>
<sequence length="271" mass="30971">MQVTTLPKRKTFDTESEENLNWNLLVPPKTETYQDKHHILLLFPRKASLKTGRYVEINKGCFISGYKLLLIQEDDYYLFVCDLDGSNAVPIKLSYQAECVTPYDRNQALVLDRNGVIQILNLSDLTLGKQITIGRTECSSFTSLGEHIWISYENLLAKININGKVLQMKKTNFLSCDICLSKRGDVYCSDDNSDKVFVLKLNNEVSRVVRGFDLRGTRGIAVDTKNQVYIAGKDSENIIRLSSDRSNHIVVLKNTELRNQLGFRMILMQDY</sequence>
<dbReference type="EMBL" id="CACVKT020002182">
    <property type="protein sequence ID" value="CAC5376378.1"/>
    <property type="molecule type" value="Genomic_DNA"/>
</dbReference>